<feature type="non-terminal residue" evidence="1">
    <location>
        <position position="85"/>
    </location>
</feature>
<dbReference type="AlphaFoldDB" id="A0A1Y1UVF8"/>
<gene>
    <name evidence="1" type="ORF">BCR36DRAFT_255583</name>
</gene>
<name>A0A1Y1UVF8_9FUNG</name>
<dbReference type="EMBL" id="MCFH01000083">
    <property type="protein sequence ID" value="ORX41578.1"/>
    <property type="molecule type" value="Genomic_DNA"/>
</dbReference>
<evidence type="ECO:0000313" key="1">
    <source>
        <dbReference type="EMBL" id="ORX41578.1"/>
    </source>
</evidence>
<evidence type="ECO:0000313" key="2">
    <source>
        <dbReference type="Proteomes" id="UP000193719"/>
    </source>
</evidence>
<sequence length="85" mass="9619">MSEVVKNLSQMRLNELKRTAITDAITLVLNTISKQVSITKKDKSFTVKKLTKTIELMYKLLADLNNDQFPLDIISSLKPHITSSL</sequence>
<protein>
    <submittedName>
        <fullName evidence="1">Uncharacterized protein</fullName>
    </submittedName>
</protein>
<dbReference type="Proteomes" id="UP000193719">
    <property type="component" value="Unassembled WGS sequence"/>
</dbReference>
<comment type="caution">
    <text evidence="1">The sequence shown here is derived from an EMBL/GenBank/DDBJ whole genome shotgun (WGS) entry which is preliminary data.</text>
</comment>
<keyword evidence="2" id="KW-1185">Reference proteome</keyword>
<accession>A0A1Y1UVF8</accession>
<reference evidence="1 2" key="1">
    <citation type="submission" date="2016-08" db="EMBL/GenBank/DDBJ databases">
        <title>Genomes of anaerobic fungi encode conserved fungal cellulosomes for biomass hydrolysis.</title>
        <authorList>
            <consortium name="DOE Joint Genome Institute"/>
            <person name="Haitjema C.H."/>
            <person name="Gilmore S.P."/>
            <person name="Henske J.K."/>
            <person name="Solomon K.V."/>
            <person name="De Groot R."/>
            <person name="Kuo A."/>
            <person name="Mondo S.J."/>
            <person name="Salamov A.A."/>
            <person name="Labutti K."/>
            <person name="Zhao Z."/>
            <person name="Chiniquy J."/>
            <person name="Barry K."/>
            <person name="Brewer H.M."/>
            <person name="Purvine S.O."/>
            <person name="Wright A.T."/>
            <person name="Boxma B."/>
            <person name="Van Alen T."/>
            <person name="Hackstein J.H."/>
            <person name="Baker S.E."/>
            <person name="Grigoriev I.V."/>
            <person name="O'Malley M.A."/>
        </authorList>
    </citation>
    <scope>NUCLEOTIDE SEQUENCE [LARGE SCALE GENOMIC DNA]</scope>
    <source>
        <strain evidence="2">finn</strain>
    </source>
</reference>
<reference evidence="1 2" key="2">
    <citation type="submission" date="2016-08" db="EMBL/GenBank/DDBJ databases">
        <title>Pervasive Adenine N6-methylation of Active Genes in Fungi.</title>
        <authorList>
            <consortium name="DOE Joint Genome Institute"/>
            <person name="Mondo S.J."/>
            <person name="Dannebaum R.O."/>
            <person name="Kuo R.C."/>
            <person name="Labutti K."/>
            <person name="Haridas S."/>
            <person name="Kuo A."/>
            <person name="Salamov A."/>
            <person name="Ahrendt S.R."/>
            <person name="Lipzen A."/>
            <person name="Sullivan W."/>
            <person name="Andreopoulos W.B."/>
            <person name="Clum A."/>
            <person name="Lindquist E."/>
            <person name="Daum C."/>
            <person name="Ramamoorthy G.K."/>
            <person name="Gryganskyi A."/>
            <person name="Culley D."/>
            <person name="Magnuson J.K."/>
            <person name="James T.Y."/>
            <person name="O'Malley M.A."/>
            <person name="Stajich J.E."/>
            <person name="Spatafora J.W."/>
            <person name="Visel A."/>
            <person name="Grigoriev I.V."/>
        </authorList>
    </citation>
    <scope>NUCLEOTIDE SEQUENCE [LARGE SCALE GENOMIC DNA]</scope>
    <source>
        <strain evidence="2">finn</strain>
    </source>
</reference>
<organism evidence="1 2">
    <name type="scientific">Piromyces finnis</name>
    <dbReference type="NCBI Taxonomy" id="1754191"/>
    <lineage>
        <taxon>Eukaryota</taxon>
        <taxon>Fungi</taxon>
        <taxon>Fungi incertae sedis</taxon>
        <taxon>Chytridiomycota</taxon>
        <taxon>Chytridiomycota incertae sedis</taxon>
        <taxon>Neocallimastigomycetes</taxon>
        <taxon>Neocallimastigales</taxon>
        <taxon>Neocallimastigaceae</taxon>
        <taxon>Piromyces</taxon>
    </lineage>
</organism>
<dbReference type="OrthoDB" id="10355281at2759"/>
<proteinExistence type="predicted"/>